<dbReference type="Pfam" id="PF01526">
    <property type="entry name" value="DDE_Tnp_Tn3"/>
    <property type="match status" value="1"/>
</dbReference>
<feature type="domain" description="DUF4158" evidence="6">
    <location>
        <begin position="7"/>
        <end position="169"/>
    </location>
</feature>
<dbReference type="Pfam" id="PF13700">
    <property type="entry name" value="DUF4158"/>
    <property type="match status" value="1"/>
</dbReference>
<keyword evidence="2" id="KW-0815">Transposition</keyword>
<evidence type="ECO:0000259" key="6">
    <source>
        <dbReference type="Pfam" id="PF13700"/>
    </source>
</evidence>
<dbReference type="InterPro" id="IPR002513">
    <property type="entry name" value="Tn3_Tnp_DDE_dom"/>
</dbReference>
<dbReference type="Proteomes" id="UP000635278">
    <property type="component" value="Unassembled WGS sequence"/>
</dbReference>
<sequence length="990" mass="109859">MPRRSVLTEAQRLLLLALPENEADLVRYWTLTPDDLRVIVSRRRAHNRLGFAIQLCALRYPGRLLRPGELIPQIPLAFIGDQLGIEPDALADYAVRGPTRYEQLDTLRGTFGFQQFCRPLQIELQAWLLPAALTSSSGIVLARMLLGEFRRRCIVVPGITQIERMVGKALLDAERYVCELLTRHLTADQRDRLDALLQPHSGSHISSLTWVRQPPGQPGRRAFAAILDRLSLLRAIDLDSGLVDTIHPERLRRLCQEGARLTAQHLTSLNPARRRAVLVATAIEAQMTLTDDAVLMFERLFGQLFRRAERREEAALKRDRRTINAKIRLLAEIGDAVLSARADDADPYAAIEGVIGWDALTREVAEARRLVRPDPLDPVALSRENAGPILRQIGPAFVAAFTFGAVPACAPLAQAVETLRGLADGRHRLPADVPLGFVRTSWRKRIDRADLDRRIFAFCVLAELRDRLRAGDMWVEGSRRYRAVEHQLIPKPIFSAMREAGPLPIAVADTAAAWLAERKALLTRRIAEIEAKASTDTLEDVRIAEGRLRISPLRAITPDEAEDALAPLYARLPAIRITDLLADVDRWTGLAGCFTHLTTGRAHDDPRAILTAVLADATNLGHARMAEACGLVTRRQLGWLSAWHLREDSYGAALARLVEAQHRLPLAALFGDGTASSSDGQHFPLDRRAQATGAVNPHKGSEPAISFYTHVSDRYAPFHSTVISAGASEAAHVLDGLLHHGADLAIERHHTDGGGVSDHVFALCHLLGFRFAPRIPNIGNRRLHLFGDMKPGSTVAPLMAQPIDERLISEHWDDVIRLATSIRTGVTSASLMLERLGSYPRANGLALALREMGRVERTLFTLDWIELPEERRRATRELNKGEAQNALKRAIFFHRTGRIRDHGLQAQGHRASALNLVASAIVLWNTTYLGAAMRHLERQGRSVAPDLLQHLSPLGWQHINLTGDYLWTDAGIPEGKLRPLRQAITITDNP</sequence>
<proteinExistence type="inferred from homology"/>
<evidence type="ECO:0000256" key="3">
    <source>
        <dbReference type="ARBA" id="ARBA00023125"/>
    </source>
</evidence>
<evidence type="ECO:0000313" key="7">
    <source>
        <dbReference type="EMBL" id="NHN86938.1"/>
    </source>
</evidence>
<comment type="similarity">
    <text evidence="1">Belongs to the transposase 7 family.</text>
</comment>
<gene>
    <name evidence="7" type="ORF">GOB93_20500</name>
</gene>
<dbReference type="NCBIfam" id="NF033527">
    <property type="entry name" value="transpos_Tn3"/>
    <property type="match status" value="1"/>
</dbReference>
<keyword evidence="4" id="KW-0233">DNA recombination</keyword>
<keyword evidence="8" id="KW-1185">Reference proteome</keyword>
<evidence type="ECO:0000256" key="2">
    <source>
        <dbReference type="ARBA" id="ARBA00022578"/>
    </source>
</evidence>
<dbReference type="InterPro" id="IPR025296">
    <property type="entry name" value="DUF4158"/>
</dbReference>
<accession>A0ABX0JVZ0</accession>
<organism evidence="7 8">
    <name type="scientific">Acetobacter musti</name>
    <dbReference type="NCBI Taxonomy" id="864732"/>
    <lineage>
        <taxon>Bacteria</taxon>
        <taxon>Pseudomonadati</taxon>
        <taxon>Pseudomonadota</taxon>
        <taxon>Alphaproteobacteria</taxon>
        <taxon>Acetobacterales</taxon>
        <taxon>Acetobacteraceae</taxon>
        <taxon>Acetobacter</taxon>
    </lineage>
</organism>
<evidence type="ECO:0000256" key="4">
    <source>
        <dbReference type="ARBA" id="ARBA00023172"/>
    </source>
</evidence>
<protein>
    <submittedName>
        <fullName evidence="7">Tn3 family transposase</fullName>
    </submittedName>
</protein>
<dbReference type="EMBL" id="WOTB01000077">
    <property type="protein sequence ID" value="NHN86938.1"/>
    <property type="molecule type" value="Genomic_DNA"/>
</dbReference>
<dbReference type="InterPro" id="IPR047653">
    <property type="entry name" value="Tn3-like_transpos"/>
</dbReference>
<comment type="caution">
    <text evidence="7">The sequence shown here is derived from an EMBL/GenBank/DDBJ whole genome shotgun (WGS) entry which is preliminary data.</text>
</comment>
<name>A0ABX0JVZ0_9PROT</name>
<keyword evidence="3" id="KW-0238">DNA-binding</keyword>
<reference evidence="7 8" key="1">
    <citation type="journal article" date="2020" name="Int. J. Syst. Evol. Microbiol.">
        <title>Novel acetic acid bacteria from cider fermentations: Acetobacter conturbans sp. nov. and Acetobacter fallax sp. nov.</title>
        <authorList>
            <person name="Sombolestani A.S."/>
            <person name="Cleenwerck I."/>
            <person name="Cnockaert M."/>
            <person name="Borremans W."/>
            <person name="Wieme A.D."/>
            <person name="De Vuyst L."/>
            <person name="Vandamme P."/>
        </authorList>
    </citation>
    <scope>NUCLEOTIDE SEQUENCE [LARGE SCALE GENOMIC DNA]</scope>
    <source>
        <strain evidence="7 8">LMG 30640</strain>
    </source>
</reference>
<dbReference type="RefSeq" id="WP_173585230.1">
    <property type="nucleotide sequence ID" value="NZ_WOTB01000077.1"/>
</dbReference>
<evidence type="ECO:0000313" key="8">
    <source>
        <dbReference type="Proteomes" id="UP000635278"/>
    </source>
</evidence>
<evidence type="ECO:0000259" key="5">
    <source>
        <dbReference type="Pfam" id="PF01526"/>
    </source>
</evidence>
<evidence type="ECO:0000256" key="1">
    <source>
        <dbReference type="ARBA" id="ARBA00009402"/>
    </source>
</evidence>
<feature type="domain" description="Tn3 transposase DDE" evidence="5">
    <location>
        <begin position="579"/>
        <end position="965"/>
    </location>
</feature>